<dbReference type="AlphaFoldDB" id="A0A9D4HD17"/>
<protein>
    <recommendedName>
        <fullName evidence="3">NB-ARC domain-containing protein</fullName>
    </recommendedName>
</protein>
<dbReference type="SUPFAM" id="SSF52540">
    <property type="entry name" value="P-loop containing nucleoside triphosphate hydrolases"/>
    <property type="match status" value="1"/>
</dbReference>
<evidence type="ECO:0000313" key="1">
    <source>
        <dbReference type="EMBL" id="KAH3829487.1"/>
    </source>
</evidence>
<keyword evidence="2" id="KW-1185">Reference proteome</keyword>
<dbReference type="InterPro" id="IPR027417">
    <property type="entry name" value="P-loop_NTPase"/>
</dbReference>
<sequence>MLFLDNVENVYDNERQPFRSTMNSLLRINTNIKWIMTSRLPLENIGGDLRHYQLGPMSPKDAEKLLEMSCKPKSLPKVYKMAVLEKCGNVPLAIKTVAVALVNDLSANNDIKLSVSELEHRVRLLLHGTFECIDYAFNKLSTSLQHSLKMLSVVGTIPIDIECIETILNLSPEPLNRLMSELVLRQFVQPEAPAIGDLLFDRKCVRYSLHPLIVQFFYKWLHENTFKPELMMNANIRFCMYIQCKINKLIGQCDKNYSQSVTAVQENSEMLKKFLEIVPLLDVKESKHNEEEGAREVLGLVAEWVKMSPNDRSTFYEKFSKSFLAVNDYSSYCFW</sequence>
<organism evidence="1 2">
    <name type="scientific">Dreissena polymorpha</name>
    <name type="common">Zebra mussel</name>
    <name type="synonym">Mytilus polymorpha</name>
    <dbReference type="NCBI Taxonomy" id="45954"/>
    <lineage>
        <taxon>Eukaryota</taxon>
        <taxon>Metazoa</taxon>
        <taxon>Spiralia</taxon>
        <taxon>Lophotrochozoa</taxon>
        <taxon>Mollusca</taxon>
        <taxon>Bivalvia</taxon>
        <taxon>Autobranchia</taxon>
        <taxon>Heteroconchia</taxon>
        <taxon>Euheterodonta</taxon>
        <taxon>Imparidentia</taxon>
        <taxon>Neoheterodontei</taxon>
        <taxon>Myida</taxon>
        <taxon>Dreissenoidea</taxon>
        <taxon>Dreissenidae</taxon>
        <taxon>Dreissena</taxon>
    </lineage>
</organism>
<dbReference type="Proteomes" id="UP000828390">
    <property type="component" value="Unassembled WGS sequence"/>
</dbReference>
<dbReference type="EMBL" id="JAIWYP010000005">
    <property type="protein sequence ID" value="KAH3829487.1"/>
    <property type="molecule type" value="Genomic_DNA"/>
</dbReference>
<accession>A0A9D4HD17</accession>
<evidence type="ECO:0000313" key="2">
    <source>
        <dbReference type="Proteomes" id="UP000828390"/>
    </source>
</evidence>
<gene>
    <name evidence="1" type="ORF">DPMN_131483</name>
</gene>
<name>A0A9D4HD17_DREPO</name>
<reference evidence="1" key="2">
    <citation type="submission" date="2020-11" db="EMBL/GenBank/DDBJ databases">
        <authorList>
            <person name="McCartney M.A."/>
            <person name="Auch B."/>
            <person name="Kono T."/>
            <person name="Mallez S."/>
            <person name="Becker A."/>
            <person name="Gohl D.M."/>
            <person name="Silverstein K.A.T."/>
            <person name="Koren S."/>
            <person name="Bechman K.B."/>
            <person name="Herman A."/>
            <person name="Abrahante J.E."/>
            <person name="Garbe J."/>
        </authorList>
    </citation>
    <scope>NUCLEOTIDE SEQUENCE</scope>
    <source>
        <strain evidence="1">Duluth1</strain>
        <tissue evidence="1">Whole animal</tissue>
    </source>
</reference>
<comment type="caution">
    <text evidence="1">The sequence shown here is derived from an EMBL/GenBank/DDBJ whole genome shotgun (WGS) entry which is preliminary data.</text>
</comment>
<evidence type="ECO:0008006" key="3">
    <source>
        <dbReference type="Google" id="ProtNLM"/>
    </source>
</evidence>
<proteinExistence type="predicted"/>
<reference evidence="1" key="1">
    <citation type="journal article" date="2019" name="bioRxiv">
        <title>The Genome of the Zebra Mussel, Dreissena polymorpha: A Resource for Invasive Species Research.</title>
        <authorList>
            <person name="McCartney M.A."/>
            <person name="Auch B."/>
            <person name="Kono T."/>
            <person name="Mallez S."/>
            <person name="Zhang Y."/>
            <person name="Obille A."/>
            <person name="Becker A."/>
            <person name="Abrahante J.E."/>
            <person name="Garbe J."/>
            <person name="Badalamenti J.P."/>
            <person name="Herman A."/>
            <person name="Mangelson H."/>
            <person name="Liachko I."/>
            <person name="Sullivan S."/>
            <person name="Sone E.D."/>
            <person name="Koren S."/>
            <person name="Silverstein K.A.T."/>
            <person name="Beckman K.B."/>
            <person name="Gohl D.M."/>
        </authorList>
    </citation>
    <scope>NUCLEOTIDE SEQUENCE</scope>
    <source>
        <strain evidence="1">Duluth1</strain>
        <tissue evidence="1">Whole animal</tissue>
    </source>
</reference>